<dbReference type="CDD" id="cd01428">
    <property type="entry name" value="ADK"/>
    <property type="match status" value="1"/>
</dbReference>
<dbReference type="RefSeq" id="WP_096831283.1">
    <property type="nucleotide sequence ID" value="NZ_NXIB02000001.1"/>
</dbReference>
<evidence type="ECO:0000256" key="3">
    <source>
        <dbReference type="ARBA" id="ARBA00022741"/>
    </source>
</evidence>
<evidence type="ECO:0000313" key="9">
    <source>
        <dbReference type="Proteomes" id="UP000226442"/>
    </source>
</evidence>
<name>A0A2G4F716_9CYAN</name>
<proteinExistence type="inferred from homology"/>
<dbReference type="InterPro" id="IPR027417">
    <property type="entry name" value="P-loop_NTPase"/>
</dbReference>
<comment type="caution">
    <text evidence="8">The sequence shown here is derived from an EMBL/GenBank/DDBJ whole genome shotgun (WGS) entry which is preliminary data.</text>
</comment>
<dbReference type="GO" id="GO:0005737">
    <property type="term" value="C:cytoplasm"/>
    <property type="evidence" value="ECO:0007669"/>
    <property type="project" value="UniProtKB-SubCell"/>
</dbReference>
<comment type="domain">
    <text evidence="5">Consists of three domains, a large central CORE domain and two small peripheral domains, NMPbind and LID, which undergo movements during catalysis. The LID domain closes over the site of phosphoryl transfer upon ATP binding. Assembling and dissambling the active center during each catalytic cycle provides an effective means to prevent ATP hydrolysis.</text>
</comment>
<dbReference type="GO" id="GO:0044209">
    <property type="term" value="P:AMP salvage"/>
    <property type="evidence" value="ECO:0007669"/>
    <property type="project" value="UniProtKB-UniRule"/>
</dbReference>
<dbReference type="UniPathway" id="UPA00588">
    <property type="reaction ID" value="UER00649"/>
</dbReference>
<keyword evidence="3 5" id="KW-0547">Nucleotide-binding</keyword>
<evidence type="ECO:0000256" key="7">
    <source>
        <dbReference type="RuleBase" id="RU003331"/>
    </source>
</evidence>
<evidence type="ECO:0000256" key="6">
    <source>
        <dbReference type="RuleBase" id="RU003330"/>
    </source>
</evidence>
<keyword evidence="4 5" id="KW-0418">Kinase</keyword>
<evidence type="ECO:0000256" key="1">
    <source>
        <dbReference type="ARBA" id="ARBA00022679"/>
    </source>
</evidence>
<feature type="binding site" evidence="5">
    <location>
        <position position="140"/>
    </location>
    <ligand>
        <name>AMP</name>
        <dbReference type="ChEBI" id="CHEBI:456215"/>
    </ligand>
</feature>
<feature type="binding site" evidence="5">
    <location>
        <begin position="57"/>
        <end position="59"/>
    </location>
    <ligand>
        <name>AMP</name>
        <dbReference type="ChEBI" id="CHEBI:456215"/>
    </ligand>
</feature>
<keyword evidence="9" id="KW-1185">Reference proteome</keyword>
<feature type="region of interest" description="NMP" evidence="5">
    <location>
        <begin position="30"/>
        <end position="59"/>
    </location>
</feature>
<keyword evidence="1 5" id="KW-0808">Transferase</keyword>
<feature type="binding site" evidence="5">
    <location>
        <begin position="10"/>
        <end position="15"/>
    </location>
    <ligand>
        <name>ATP</name>
        <dbReference type="ChEBI" id="CHEBI:30616"/>
    </ligand>
</feature>
<dbReference type="HAMAP" id="MF_00235">
    <property type="entry name" value="Adenylate_kinase_Adk"/>
    <property type="match status" value="1"/>
</dbReference>
<feature type="binding site" evidence="5">
    <location>
        <position position="127"/>
    </location>
    <ligand>
        <name>ATP</name>
        <dbReference type="ChEBI" id="CHEBI:30616"/>
    </ligand>
</feature>
<sequence length="184" mass="20877">MRLVILGGPGAGKGTQAQLLCSDLSIPLLAVGDILRGAIASETDLGKLAMPYVETGELVPDAAMIQFFRQRLLLWDVFNGWVLEGYPRTAFQAEELDFLLDDLAQQLDWAIWLKVPTEVLLSRSIERDRSDDSPEILQRRLDLYHEQTIPILDYYEHRNKLLIINGDQPPEKVQQDILKIVNSH</sequence>
<dbReference type="OrthoDB" id="9805030at2"/>
<evidence type="ECO:0000256" key="4">
    <source>
        <dbReference type="ARBA" id="ARBA00022777"/>
    </source>
</evidence>
<protein>
    <recommendedName>
        <fullName evidence="5 7">Adenylate kinase</fullName>
        <shortName evidence="5">AK</shortName>
        <ecNumber evidence="5 7">2.7.4.3</ecNumber>
    </recommendedName>
    <alternativeName>
        <fullName evidence="5">ATP-AMP transphosphorylase</fullName>
    </alternativeName>
    <alternativeName>
        <fullName evidence="5">ATP:AMP phosphotransferase</fullName>
    </alternativeName>
    <alternativeName>
        <fullName evidence="5">Adenylate monophosphate kinase</fullName>
    </alternativeName>
</protein>
<comment type="caution">
    <text evidence="5">Lacks conserved residue(s) required for the propagation of feature annotation.</text>
</comment>
<feature type="binding site" evidence="5">
    <location>
        <position position="168"/>
    </location>
    <ligand>
        <name>ATP</name>
        <dbReference type="ChEBI" id="CHEBI:30616"/>
    </ligand>
</feature>
<dbReference type="Pfam" id="PF00406">
    <property type="entry name" value="ADK"/>
    <property type="match status" value="1"/>
</dbReference>
<comment type="subcellular location">
    <subcellularLocation>
        <location evidence="5 7">Cytoplasm</location>
    </subcellularLocation>
</comment>
<dbReference type="Proteomes" id="UP000226442">
    <property type="component" value="Unassembled WGS sequence"/>
</dbReference>
<dbReference type="EMBL" id="NXIB02000001">
    <property type="protein sequence ID" value="PHX57397.1"/>
    <property type="molecule type" value="Genomic_DNA"/>
</dbReference>
<evidence type="ECO:0000256" key="2">
    <source>
        <dbReference type="ARBA" id="ARBA00022727"/>
    </source>
</evidence>
<evidence type="ECO:0000313" key="8">
    <source>
        <dbReference type="EMBL" id="PHX57397.1"/>
    </source>
</evidence>
<feature type="binding site" evidence="5">
    <location>
        <position position="36"/>
    </location>
    <ligand>
        <name>AMP</name>
        <dbReference type="ChEBI" id="CHEBI:456215"/>
    </ligand>
</feature>
<comment type="function">
    <text evidence="5">Catalyzes the reversible transfer of the terminal phosphate group between ATP and AMP. Plays an important role in cellular energy homeostasis and in adenine nucleotide metabolism.</text>
</comment>
<comment type="catalytic activity">
    <reaction evidence="5 7">
        <text>AMP + ATP = 2 ADP</text>
        <dbReference type="Rhea" id="RHEA:12973"/>
        <dbReference type="ChEBI" id="CHEBI:30616"/>
        <dbReference type="ChEBI" id="CHEBI:456215"/>
        <dbReference type="ChEBI" id="CHEBI:456216"/>
        <dbReference type="EC" id="2.7.4.3"/>
    </reaction>
</comment>
<accession>A0A2G4F716</accession>
<dbReference type="GO" id="GO:0004017">
    <property type="term" value="F:AMP kinase activity"/>
    <property type="evidence" value="ECO:0007669"/>
    <property type="project" value="UniProtKB-UniRule"/>
</dbReference>
<dbReference type="PANTHER" id="PTHR23359">
    <property type="entry name" value="NUCLEOTIDE KINASE"/>
    <property type="match status" value="1"/>
</dbReference>
<reference evidence="8" key="1">
    <citation type="submission" date="2017-10" db="EMBL/GenBank/DDBJ databases">
        <title>Draft genome sequence of the planktic cyanobacteria Tychonema bourrellyi isolated from alpine lentic freshwater.</title>
        <authorList>
            <person name="Tett A."/>
            <person name="Armanini F."/>
            <person name="Asnicar F."/>
            <person name="Boscaini A."/>
            <person name="Pasolli E."/>
            <person name="Zolfo M."/>
            <person name="Donati C."/>
            <person name="Salmaso N."/>
            <person name="Segata N."/>
        </authorList>
    </citation>
    <scope>NUCLEOTIDE SEQUENCE</scope>
    <source>
        <strain evidence="8">FEM_GT703</strain>
    </source>
</reference>
<dbReference type="PRINTS" id="PR00094">
    <property type="entry name" value="ADENYLTKNASE"/>
</dbReference>
<dbReference type="SUPFAM" id="SSF52540">
    <property type="entry name" value="P-loop containing nucleoside triphosphate hydrolases"/>
    <property type="match status" value="1"/>
</dbReference>
<gene>
    <name evidence="5" type="primary">adk</name>
    <name evidence="8" type="ORF">CP500_000200</name>
</gene>
<organism evidence="8 9">
    <name type="scientific">Tychonema bourrellyi FEM_GT703</name>
    <dbReference type="NCBI Taxonomy" id="2040638"/>
    <lineage>
        <taxon>Bacteria</taxon>
        <taxon>Bacillati</taxon>
        <taxon>Cyanobacteriota</taxon>
        <taxon>Cyanophyceae</taxon>
        <taxon>Oscillatoriophycideae</taxon>
        <taxon>Oscillatoriales</taxon>
        <taxon>Microcoleaceae</taxon>
        <taxon>Tychonema</taxon>
    </lineage>
</organism>
<keyword evidence="5" id="KW-0963">Cytoplasm</keyword>
<dbReference type="Gene3D" id="3.40.50.300">
    <property type="entry name" value="P-loop containing nucleotide triphosphate hydrolases"/>
    <property type="match status" value="1"/>
</dbReference>
<keyword evidence="2 5" id="KW-0545">Nucleotide biosynthesis</keyword>
<feature type="binding site" evidence="5">
    <location>
        <position position="92"/>
    </location>
    <ligand>
        <name>AMP</name>
        <dbReference type="ChEBI" id="CHEBI:456215"/>
    </ligand>
</feature>
<evidence type="ECO:0000256" key="5">
    <source>
        <dbReference type="HAMAP-Rule" id="MF_00235"/>
    </source>
</evidence>
<dbReference type="InterPro" id="IPR000850">
    <property type="entry name" value="Adenylat/UMP-CMP_kin"/>
</dbReference>
<comment type="similarity">
    <text evidence="5 6">Belongs to the adenylate kinase family.</text>
</comment>
<keyword evidence="5 7" id="KW-0067">ATP-binding</keyword>
<dbReference type="AlphaFoldDB" id="A0A2G4F716"/>
<comment type="subunit">
    <text evidence="5 7">Monomer.</text>
</comment>
<dbReference type="EC" id="2.7.4.3" evidence="5 7"/>
<feature type="binding site" evidence="5">
    <location>
        <position position="129"/>
    </location>
    <ligand>
        <name>AMP</name>
        <dbReference type="ChEBI" id="CHEBI:456215"/>
    </ligand>
</feature>
<dbReference type="GO" id="GO:0005524">
    <property type="term" value="F:ATP binding"/>
    <property type="evidence" value="ECO:0007669"/>
    <property type="project" value="UniProtKB-UniRule"/>
</dbReference>
<comment type="pathway">
    <text evidence="5">Purine metabolism; AMP biosynthesis via salvage pathway; AMP from ADP: step 1/1.</text>
</comment>
<feature type="binding site" evidence="5">
    <location>
        <begin position="85"/>
        <end position="88"/>
    </location>
    <ligand>
        <name>AMP</name>
        <dbReference type="ChEBI" id="CHEBI:456215"/>
    </ligand>
</feature>